<evidence type="ECO:0000256" key="1">
    <source>
        <dbReference type="SAM" id="SignalP"/>
    </source>
</evidence>
<feature type="chain" id="PRO_5040192993" evidence="1">
    <location>
        <begin position="26"/>
        <end position="75"/>
    </location>
</feature>
<dbReference type="AlphaFoldDB" id="A0A9P3PTV3"/>
<comment type="caution">
    <text evidence="2">The sequence shown here is derived from an EMBL/GenBank/DDBJ whole genome shotgun (WGS) entry which is preliminary data.</text>
</comment>
<evidence type="ECO:0000313" key="2">
    <source>
        <dbReference type="EMBL" id="GLB41429.1"/>
    </source>
</evidence>
<organism evidence="2 3">
    <name type="scientific">Lyophyllum shimeji</name>
    <name type="common">Hon-shimeji</name>
    <name type="synonym">Tricholoma shimeji</name>
    <dbReference type="NCBI Taxonomy" id="47721"/>
    <lineage>
        <taxon>Eukaryota</taxon>
        <taxon>Fungi</taxon>
        <taxon>Dikarya</taxon>
        <taxon>Basidiomycota</taxon>
        <taxon>Agaricomycotina</taxon>
        <taxon>Agaricomycetes</taxon>
        <taxon>Agaricomycetidae</taxon>
        <taxon>Agaricales</taxon>
        <taxon>Tricholomatineae</taxon>
        <taxon>Lyophyllaceae</taxon>
        <taxon>Lyophyllum</taxon>
    </lineage>
</organism>
<protein>
    <submittedName>
        <fullName evidence="2">Uncharacterized protein</fullName>
    </submittedName>
</protein>
<name>A0A9P3PTV3_LYOSH</name>
<keyword evidence="3" id="KW-1185">Reference proteome</keyword>
<reference evidence="2" key="1">
    <citation type="submission" date="2022-07" db="EMBL/GenBank/DDBJ databases">
        <title>The genome of Lyophyllum shimeji provides insight into the initial evolution of ectomycorrhizal fungal genome.</title>
        <authorList>
            <person name="Kobayashi Y."/>
            <person name="Shibata T."/>
            <person name="Hirakawa H."/>
            <person name="Shigenobu S."/>
            <person name="Nishiyama T."/>
            <person name="Yamada A."/>
            <person name="Hasebe M."/>
            <person name="Kawaguchi M."/>
        </authorList>
    </citation>
    <scope>NUCLEOTIDE SEQUENCE</scope>
    <source>
        <strain evidence="2">AT787</strain>
    </source>
</reference>
<dbReference type="OrthoDB" id="3025387at2759"/>
<keyword evidence="1" id="KW-0732">Signal</keyword>
<proteinExistence type="predicted"/>
<feature type="signal peptide" evidence="1">
    <location>
        <begin position="1"/>
        <end position="25"/>
    </location>
</feature>
<accession>A0A9P3PTV3</accession>
<gene>
    <name evidence="2" type="ORF">LshimejAT787_1000290</name>
</gene>
<dbReference type="EMBL" id="BRPK01000010">
    <property type="protein sequence ID" value="GLB41429.1"/>
    <property type="molecule type" value="Genomic_DNA"/>
</dbReference>
<sequence length="75" mass="7820">MLMVKAPLATLSVLTLLFAMGDVGAAQNVLTAERVFHTLVDQSPYLVDRTATVVWTQSPSISDTGSSSPTATAPA</sequence>
<evidence type="ECO:0000313" key="3">
    <source>
        <dbReference type="Proteomes" id="UP001063166"/>
    </source>
</evidence>
<dbReference type="Proteomes" id="UP001063166">
    <property type="component" value="Unassembled WGS sequence"/>
</dbReference>